<feature type="domain" description="Glycosyltransferase 2-like" evidence="1">
    <location>
        <begin position="6"/>
        <end position="133"/>
    </location>
</feature>
<keyword evidence="3" id="KW-1185">Reference proteome</keyword>
<dbReference type="OrthoDB" id="9812327at2"/>
<protein>
    <submittedName>
        <fullName evidence="2">Glycosyl transferase family protein</fullName>
    </submittedName>
</protein>
<dbReference type="EMBL" id="AP018227">
    <property type="protein sequence ID" value="BAY86598.1"/>
    <property type="molecule type" value="Genomic_DNA"/>
</dbReference>
<dbReference type="Gene3D" id="3.90.550.10">
    <property type="entry name" value="Spore Coat Polysaccharide Biosynthesis Protein SpsA, Chain A"/>
    <property type="match status" value="1"/>
</dbReference>
<reference evidence="2 3" key="1">
    <citation type="submission" date="2017-06" db="EMBL/GenBank/DDBJ databases">
        <title>Genome sequencing of cyanobaciteial culture collection at National Institute for Environmental Studies (NIES).</title>
        <authorList>
            <person name="Hirose Y."/>
            <person name="Shimura Y."/>
            <person name="Fujisawa T."/>
            <person name="Nakamura Y."/>
            <person name="Kawachi M."/>
        </authorList>
    </citation>
    <scope>NUCLEOTIDE SEQUENCE [LARGE SCALE GENOMIC DNA]</scope>
    <source>
        <strain evidence="2 3">NIES-267</strain>
    </source>
</reference>
<proteinExistence type="predicted"/>
<accession>A0A1Z4LZR5</accession>
<dbReference type="AlphaFoldDB" id="A0A1Z4LZR5"/>
<evidence type="ECO:0000313" key="3">
    <source>
        <dbReference type="Proteomes" id="UP000218418"/>
    </source>
</evidence>
<evidence type="ECO:0000259" key="1">
    <source>
        <dbReference type="Pfam" id="PF00535"/>
    </source>
</evidence>
<evidence type="ECO:0000313" key="2">
    <source>
        <dbReference type="EMBL" id="BAY86598.1"/>
    </source>
</evidence>
<name>A0A1Z4LZR5_9CYAN</name>
<gene>
    <name evidence="2" type="ORF">NIES267_61080</name>
</gene>
<dbReference type="PANTHER" id="PTHR22916">
    <property type="entry name" value="GLYCOSYLTRANSFERASE"/>
    <property type="match status" value="1"/>
</dbReference>
<dbReference type="PANTHER" id="PTHR22916:SF3">
    <property type="entry name" value="UDP-GLCNAC:BETAGAL BETA-1,3-N-ACETYLGLUCOSAMINYLTRANSFERASE-LIKE PROTEIN 1"/>
    <property type="match status" value="1"/>
</dbReference>
<dbReference type="InterPro" id="IPR029044">
    <property type="entry name" value="Nucleotide-diphossugar_trans"/>
</dbReference>
<dbReference type="Pfam" id="PF00535">
    <property type="entry name" value="Glycos_transf_2"/>
    <property type="match status" value="1"/>
</dbReference>
<sequence>MNPEVSVIILAYNTEEYIAKSIKSALEQTEKNIELIIVDDGSEDKTLEIIKSFSDKRIKVLVNKQNRGQNFSTNLAINEAQGNWITRLDSDDWYAVDRLEKLLDIANSQNVDMIADDIYFIQDGKAAPWSTLLTQSRCKVKDNIKISPISFVEKDIPGVWSLPLGLTKPLIKRDFIIKHKIQNQKDILIGGDFWLYLTCLAHGANFLLVPEPFYYYRSRHGSLVTQSKIKRIEAYSQATKYYLNQDYIKNNQRLLIALQKRLALIEKTKPYFQVVDSFKEADYLTALMQMRKNPYFFCHLSTQLPRIIRRRLSLYFNKIAVKNSS</sequence>
<dbReference type="GO" id="GO:0016758">
    <property type="term" value="F:hexosyltransferase activity"/>
    <property type="evidence" value="ECO:0007669"/>
    <property type="project" value="UniProtKB-ARBA"/>
</dbReference>
<keyword evidence="2" id="KW-0808">Transferase</keyword>
<dbReference type="CDD" id="cd00761">
    <property type="entry name" value="Glyco_tranf_GTA_type"/>
    <property type="match status" value="1"/>
</dbReference>
<dbReference type="Proteomes" id="UP000218418">
    <property type="component" value="Chromosome"/>
</dbReference>
<organism evidence="2 3">
    <name type="scientific">Calothrix parasitica NIES-267</name>
    <dbReference type="NCBI Taxonomy" id="1973488"/>
    <lineage>
        <taxon>Bacteria</taxon>
        <taxon>Bacillati</taxon>
        <taxon>Cyanobacteriota</taxon>
        <taxon>Cyanophyceae</taxon>
        <taxon>Nostocales</taxon>
        <taxon>Calotrichaceae</taxon>
        <taxon>Calothrix</taxon>
    </lineage>
</organism>
<dbReference type="SUPFAM" id="SSF53448">
    <property type="entry name" value="Nucleotide-diphospho-sugar transferases"/>
    <property type="match status" value="1"/>
</dbReference>
<dbReference type="InterPro" id="IPR001173">
    <property type="entry name" value="Glyco_trans_2-like"/>
</dbReference>